<keyword evidence="5" id="KW-1133">Transmembrane helix</keyword>
<reference evidence="7 8" key="1">
    <citation type="submission" date="2019-02" db="EMBL/GenBank/DDBJ databases">
        <title>Draft Genome Sequences of Six Type Strains of the Genus Massilia.</title>
        <authorList>
            <person name="Miess H."/>
            <person name="Frediansyhah A."/>
            <person name="Gross H."/>
        </authorList>
    </citation>
    <scope>NUCLEOTIDE SEQUENCE [LARGE SCALE GENOMIC DNA]</scope>
    <source>
        <strain evidence="7 8">DSM 17473</strain>
    </source>
</reference>
<keyword evidence="5" id="KW-0472">Membrane</keyword>
<keyword evidence="4" id="KW-0807">Transducer</keyword>
<dbReference type="KEGG" id="plue:EWM63_28070"/>
<dbReference type="AlphaFoldDB" id="A0A4P6L4J2"/>
<evidence type="ECO:0000256" key="3">
    <source>
        <dbReference type="ARBA" id="ARBA00029447"/>
    </source>
</evidence>
<evidence type="ECO:0000256" key="5">
    <source>
        <dbReference type="SAM" id="Phobius"/>
    </source>
</evidence>
<dbReference type="PRINTS" id="PR00260">
    <property type="entry name" value="CHEMTRNSDUCR"/>
</dbReference>
<feature type="transmembrane region" description="Helical" evidence="5">
    <location>
        <begin position="15"/>
        <end position="35"/>
    </location>
</feature>
<dbReference type="CDD" id="cd19411">
    <property type="entry name" value="MCP2201-like_sensor"/>
    <property type="match status" value="1"/>
</dbReference>
<evidence type="ECO:0000313" key="7">
    <source>
        <dbReference type="EMBL" id="QBE66354.1"/>
    </source>
</evidence>
<sequence>MNWFYRLTVASKLRLAFGITVALTLLLGGFSLLKLDSVNQTSTEMEVNWMPSVRYAGDMNTATSDFRIAELQHILSHDEAEMTNYERTLEQVGKTLASSRTEYERLISSNEEQQLYDKFSVAWNAYLSQHREVIALSRANRNDDAKALLRGRSQELFDQASTDLQRIVDANIAGGKAASRSGDALYASARNWITALLTAAFLISVTLATAIARVLVRQLGGEPVDAASAAASIAAGDLTVEIHTRAGDSTSMMCSISHMRDSLAAIVQTVQSSTQMIASASSQVAAGSMDLSSRTEEQASSLEETASSMEELTATVRQNADNARQGQVLANTATSVADKGSAVIGQVVGTMDEIATAAGMIADITSVIDGIAFQTNILALNAAVEAARAGEQGRGFAVVAAEVRNLAQRAGVASKEIKGLIENSVTKVANGSALVNEAGATMAEILDSVRRVNDIMAEISSASGEQSAGIEQINAAVVQMDQVTQQNAALVEEAAAASESMQGQAAQLLRAVSIFKLSPTEVTSVVPEGALRYATAPTDIRQKRTQLATVP</sequence>
<dbReference type="InterPro" id="IPR051310">
    <property type="entry name" value="MCP_chemotaxis"/>
</dbReference>
<dbReference type="Pfam" id="PF00015">
    <property type="entry name" value="MCPsignal"/>
    <property type="match status" value="1"/>
</dbReference>
<dbReference type="InterPro" id="IPR024478">
    <property type="entry name" value="HlyB_4HB_MCP"/>
</dbReference>
<dbReference type="InterPro" id="IPR004089">
    <property type="entry name" value="MCPsignal_dom"/>
</dbReference>
<feature type="transmembrane region" description="Helical" evidence="5">
    <location>
        <begin position="192"/>
        <end position="216"/>
    </location>
</feature>
<keyword evidence="2" id="KW-0488">Methylation</keyword>
<dbReference type="GO" id="GO:0006935">
    <property type="term" value="P:chemotaxis"/>
    <property type="evidence" value="ECO:0007669"/>
    <property type="project" value="InterPro"/>
</dbReference>
<organism evidence="7 8">
    <name type="scientific">Pseudoduganella lutea</name>
    <dbReference type="NCBI Taxonomy" id="321985"/>
    <lineage>
        <taxon>Bacteria</taxon>
        <taxon>Pseudomonadati</taxon>
        <taxon>Pseudomonadota</taxon>
        <taxon>Betaproteobacteria</taxon>
        <taxon>Burkholderiales</taxon>
        <taxon>Oxalobacteraceae</taxon>
        <taxon>Telluria group</taxon>
        <taxon>Pseudoduganella</taxon>
    </lineage>
</organism>
<protein>
    <submittedName>
        <fullName evidence="7">Methyl-accepting chemotaxis protein</fullName>
    </submittedName>
</protein>
<dbReference type="EMBL" id="CP035913">
    <property type="protein sequence ID" value="QBE66354.1"/>
    <property type="molecule type" value="Genomic_DNA"/>
</dbReference>
<accession>A0A4P6L4J2</accession>
<evidence type="ECO:0000256" key="4">
    <source>
        <dbReference type="PROSITE-ProRule" id="PRU00284"/>
    </source>
</evidence>
<proteinExistence type="inferred from homology"/>
<comment type="similarity">
    <text evidence="3">Belongs to the methyl-accepting chemotaxis (MCP) protein family.</text>
</comment>
<dbReference type="SMART" id="SM00283">
    <property type="entry name" value="MA"/>
    <property type="match status" value="1"/>
</dbReference>
<evidence type="ECO:0000313" key="8">
    <source>
        <dbReference type="Proteomes" id="UP000290637"/>
    </source>
</evidence>
<keyword evidence="5" id="KW-0812">Transmembrane</keyword>
<dbReference type="FunFam" id="1.10.287.950:FF:000001">
    <property type="entry name" value="Methyl-accepting chemotaxis sensory transducer"/>
    <property type="match status" value="1"/>
</dbReference>
<dbReference type="Pfam" id="PF12729">
    <property type="entry name" value="4HB_MCP_1"/>
    <property type="match status" value="1"/>
</dbReference>
<feature type="domain" description="Methyl-accepting transducer" evidence="6">
    <location>
        <begin position="273"/>
        <end position="502"/>
    </location>
</feature>
<dbReference type="InterPro" id="IPR047347">
    <property type="entry name" value="YvaQ-like_sensor"/>
</dbReference>
<dbReference type="CDD" id="cd11386">
    <property type="entry name" value="MCP_signal"/>
    <property type="match status" value="1"/>
</dbReference>
<keyword evidence="8" id="KW-1185">Reference proteome</keyword>
<gene>
    <name evidence="7" type="ORF">EWM63_28070</name>
</gene>
<name>A0A4P6L4J2_9BURK</name>
<dbReference type="GO" id="GO:0004888">
    <property type="term" value="F:transmembrane signaling receptor activity"/>
    <property type="evidence" value="ECO:0007669"/>
    <property type="project" value="InterPro"/>
</dbReference>
<dbReference type="Gene3D" id="1.10.287.950">
    <property type="entry name" value="Methyl-accepting chemotaxis protein"/>
    <property type="match status" value="1"/>
</dbReference>
<evidence type="ECO:0000259" key="6">
    <source>
        <dbReference type="PROSITE" id="PS50111"/>
    </source>
</evidence>
<dbReference type="PROSITE" id="PS50111">
    <property type="entry name" value="CHEMOTAXIS_TRANSDUC_2"/>
    <property type="match status" value="1"/>
</dbReference>
<comment type="subcellular location">
    <subcellularLocation>
        <location evidence="1">Membrane</location>
    </subcellularLocation>
</comment>
<dbReference type="PANTHER" id="PTHR43531:SF14">
    <property type="entry name" value="METHYL-ACCEPTING CHEMOTAXIS PROTEIN I-RELATED"/>
    <property type="match status" value="1"/>
</dbReference>
<evidence type="ECO:0000256" key="2">
    <source>
        <dbReference type="ARBA" id="ARBA00022481"/>
    </source>
</evidence>
<dbReference type="RefSeq" id="WP_130189462.1">
    <property type="nucleotide sequence ID" value="NZ_CP035913.1"/>
</dbReference>
<dbReference type="PANTHER" id="PTHR43531">
    <property type="entry name" value="PROTEIN ICFG"/>
    <property type="match status" value="1"/>
</dbReference>
<dbReference type="Proteomes" id="UP000290637">
    <property type="component" value="Chromosome"/>
</dbReference>
<dbReference type="SUPFAM" id="SSF58104">
    <property type="entry name" value="Methyl-accepting chemotaxis protein (MCP) signaling domain"/>
    <property type="match status" value="1"/>
</dbReference>
<dbReference type="OrthoDB" id="9763018at2"/>
<evidence type="ECO:0000256" key="1">
    <source>
        <dbReference type="ARBA" id="ARBA00004370"/>
    </source>
</evidence>
<dbReference type="GO" id="GO:0005886">
    <property type="term" value="C:plasma membrane"/>
    <property type="evidence" value="ECO:0007669"/>
    <property type="project" value="TreeGrafter"/>
</dbReference>
<dbReference type="InterPro" id="IPR004090">
    <property type="entry name" value="Chemotax_Me-accpt_rcpt"/>
</dbReference>
<dbReference type="GO" id="GO:0007165">
    <property type="term" value="P:signal transduction"/>
    <property type="evidence" value="ECO:0007669"/>
    <property type="project" value="UniProtKB-KW"/>
</dbReference>